<organism evidence="2 3">
    <name type="scientific">Trifolium medium</name>
    <dbReference type="NCBI Taxonomy" id="97028"/>
    <lineage>
        <taxon>Eukaryota</taxon>
        <taxon>Viridiplantae</taxon>
        <taxon>Streptophyta</taxon>
        <taxon>Embryophyta</taxon>
        <taxon>Tracheophyta</taxon>
        <taxon>Spermatophyta</taxon>
        <taxon>Magnoliopsida</taxon>
        <taxon>eudicotyledons</taxon>
        <taxon>Gunneridae</taxon>
        <taxon>Pentapetalae</taxon>
        <taxon>rosids</taxon>
        <taxon>fabids</taxon>
        <taxon>Fabales</taxon>
        <taxon>Fabaceae</taxon>
        <taxon>Papilionoideae</taxon>
        <taxon>50 kb inversion clade</taxon>
        <taxon>NPAAA clade</taxon>
        <taxon>Hologalegina</taxon>
        <taxon>IRL clade</taxon>
        <taxon>Trifolieae</taxon>
        <taxon>Trifolium</taxon>
    </lineage>
</organism>
<evidence type="ECO:0000313" key="2">
    <source>
        <dbReference type="EMBL" id="MCI52576.1"/>
    </source>
</evidence>
<dbReference type="AlphaFoldDB" id="A0A392SXG6"/>
<feature type="domain" description="Reverse transcriptase" evidence="1">
    <location>
        <begin position="26"/>
        <end position="65"/>
    </location>
</feature>
<evidence type="ECO:0000259" key="1">
    <source>
        <dbReference type="Pfam" id="PF00078"/>
    </source>
</evidence>
<dbReference type="EMBL" id="LXQA010449404">
    <property type="protein sequence ID" value="MCI52576.1"/>
    <property type="molecule type" value="Genomic_DNA"/>
</dbReference>
<protein>
    <submittedName>
        <fullName evidence="2">Enzymatic polyprotein</fullName>
    </submittedName>
</protein>
<name>A0A392SXG6_9FABA</name>
<dbReference type="SUPFAM" id="SSF56672">
    <property type="entry name" value="DNA/RNA polymerases"/>
    <property type="match status" value="1"/>
</dbReference>
<accession>A0A392SXG6</accession>
<dbReference type="Pfam" id="PF00078">
    <property type="entry name" value="RVT_1"/>
    <property type="match status" value="1"/>
</dbReference>
<dbReference type="PANTHER" id="PTHR24559:SF434">
    <property type="entry name" value="RNA-DIRECTED DNA POLYMERASE HOMOLOG"/>
    <property type="match status" value="1"/>
</dbReference>
<reference evidence="2 3" key="1">
    <citation type="journal article" date="2018" name="Front. Plant Sci.">
        <title>Red Clover (Trifolium pratense) and Zigzag Clover (T. medium) - A Picture of Genomic Similarities and Differences.</title>
        <authorList>
            <person name="Dluhosova J."/>
            <person name="Istvanek J."/>
            <person name="Nedelnik J."/>
            <person name="Repkova J."/>
        </authorList>
    </citation>
    <scope>NUCLEOTIDE SEQUENCE [LARGE SCALE GENOMIC DNA]</scope>
    <source>
        <strain evidence="3">cv. 10/8</strain>
        <tissue evidence="2">Leaf</tissue>
    </source>
</reference>
<feature type="non-terminal residue" evidence="2">
    <location>
        <position position="1"/>
    </location>
</feature>
<dbReference type="InterPro" id="IPR000477">
    <property type="entry name" value="RT_dom"/>
</dbReference>
<dbReference type="PANTHER" id="PTHR24559">
    <property type="entry name" value="TRANSPOSON TY3-I GAG-POL POLYPROTEIN"/>
    <property type="match status" value="1"/>
</dbReference>
<dbReference type="Proteomes" id="UP000265520">
    <property type="component" value="Unassembled WGS sequence"/>
</dbReference>
<keyword evidence="3" id="KW-1185">Reference proteome</keyword>
<dbReference type="InterPro" id="IPR043502">
    <property type="entry name" value="DNA/RNA_pol_sf"/>
</dbReference>
<evidence type="ECO:0000313" key="3">
    <source>
        <dbReference type="Proteomes" id="UP000265520"/>
    </source>
</evidence>
<dbReference type="InterPro" id="IPR053134">
    <property type="entry name" value="RNA-dir_DNA_polymerase"/>
</dbReference>
<proteinExistence type="predicted"/>
<dbReference type="Gene3D" id="3.10.10.10">
    <property type="entry name" value="HIV Type 1 Reverse Transcriptase, subunit A, domain 1"/>
    <property type="match status" value="1"/>
</dbReference>
<dbReference type="Gene3D" id="3.30.70.270">
    <property type="match status" value="1"/>
</dbReference>
<sequence>PAQKERWYFWRMCVDYCALNALTIKDRLIDELGKAQVFSKLDLTSGFHQIRLQPQDYHKTAFRTHDGHYEY</sequence>
<dbReference type="InterPro" id="IPR043128">
    <property type="entry name" value="Rev_trsase/Diguanyl_cyclase"/>
</dbReference>
<comment type="caution">
    <text evidence="2">The sequence shown here is derived from an EMBL/GenBank/DDBJ whole genome shotgun (WGS) entry which is preliminary data.</text>
</comment>